<evidence type="ECO:0000313" key="3">
    <source>
        <dbReference type="Proteomes" id="UP000249177"/>
    </source>
</evidence>
<dbReference type="OrthoDB" id="20875at2"/>
<feature type="signal peptide" evidence="1">
    <location>
        <begin position="1"/>
        <end position="20"/>
    </location>
</feature>
<keyword evidence="3" id="KW-1185">Reference proteome</keyword>
<dbReference type="SUPFAM" id="SSF50939">
    <property type="entry name" value="Sialidases"/>
    <property type="match status" value="1"/>
</dbReference>
<accession>A0A2W7TR19</accession>
<feature type="chain" id="PRO_5015936073" description="Exo-alpha-sialidase" evidence="1">
    <location>
        <begin position="21"/>
        <end position="343"/>
    </location>
</feature>
<name>A0A2W7TR19_9FLAO</name>
<protein>
    <recommendedName>
        <fullName evidence="4">Exo-alpha-sialidase</fullName>
    </recommendedName>
</protein>
<dbReference type="EMBL" id="QKXH01000010">
    <property type="protein sequence ID" value="PZX92488.1"/>
    <property type="molecule type" value="Genomic_DNA"/>
</dbReference>
<keyword evidence="1" id="KW-0732">Signal</keyword>
<sequence>MKKILLSLIFGFLFCTSCTSQDEDDNDDLLIRRVTDISDKNQAFTDLVYFNNQFFLAFRESDRHADGQDGVIKLLVSPDGFNWNFTKEFSVDGTDLRDPKFAINKDKLMLYIHGSKYENKKISSFTDYNSKYSSSGQWGDLKNVVLDNLKLNTAKISGNESWPWRITWYNGKAYSIGYNGNGIFDLYQSDEGNFFKNIKSFSDISNLPTESTLRVSNNGEFFILARRNNGSALIGRTFDLNGKWDWSSEIPIQNFGGPNFLFTKNNFMIISGRENNQVMLGQFDIVTKTYKRLLTIKSGGDCSYPGMVIKDDYLWVSYYSSHECSTGTAIYIAKINLQKLNVN</sequence>
<dbReference type="InterPro" id="IPR036278">
    <property type="entry name" value="Sialidase_sf"/>
</dbReference>
<evidence type="ECO:0008006" key="4">
    <source>
        <dbReference type="Google" id="ProtNLM"/>
    </source>
</evidence>
<gene>
    <name evidence="2" type="ORF">DOS84_15330</name>
</gene>
<dbReference type="RefSeq" id="WP_111410995.1">
    <property type="nucleotide sequence ID" value="NZ_QKXH01000010.1"/>
</dbReference>
<reference evidence="2 3" key="1">
    <citation type="submission" date="2018-06" db="EMBL/GenBank/DDBJ databases">
        <title>Flavobacterium sp IMCC34762, genome.</title>
        <authorList>
            <person name="Joung Y."/>
            <person name="Cho J."/>
            <person name="Song J."/>
        </authorList>
    </citation>
    <scope>NUCLEOTIDE SEQUENCE [LARGE SCALE GENOMIC DNA]</scope>
    <source>
        <strain evidence="2 3">IMCC34762</strain>
    </source>
</reference>
<comment type="caution">
    <text evidence="2">The sequence shown here is derived from an EMBL/GenBank/DDBJ whole genome shotgun (WGS) entry which is preliminary data.</text>
</comment>
<proteinExistence type="predicted"/>
<dbReference type="AlphaFoldDB" id="A0A2W7TR19"/>
<organism evidence="2 3">
    <name type="scientific">Flavobacterium aquariorum</name>
    <dbReference type="NCBI Taxonomy" id="2217670"/>
    <lineage>
        <taxon>Bacteria</taxon>
        <taxon>Pseudomonadati</taxon>
        <taxon>Bacteroidota</taxon>
        <taxon>Flavobacteriia</taxon>
        <taxon>Flavobacteriales</taxon>
        <taxon>Flavobacteriaceae</taxon>
        <taxon>Flavobacterium</taxon>
    </lineage>
</organism>
<evidence type="ECO:0000256" key="1">
    <source>
        <dbReference type="SAM" id="SignalP"/>
    </source>
</evidence>
<dbReference type="Proteomes" id="UP000249177">
    <property type="component" value="Unassembled WGS sequence"/>
</dbReference>
<evidence type="ECO:0000313" key="2">
    <source>
        <dbReference type="EMBL" id="PZX92488.1"/>
    </source>
</evidence>